<keyword evidence="3" id="KW-1185">Reference proteome</keyword>
<evidence type="ECO:0000313" key="2">
    <source>
        <dbReference type="EMBL" id="KAK0470185.1"/>
    </source>
</evidence>
<feature type="region of interest" description="Disordered" evidence="1">
    <location>
        <begin position="103"/>
        <end position="137"/>
    </location>
</feature>
<protein>
    <submittedName>
        <fullName evidence="2">Uncharacterized protein</fullName>
    </submittedName>
</protein>
<feature type="compositionally biased region" description="Basic and acidic residues" evidence="1">
    <location>
        <begin position="105"/>
        <end position="137"/>
    </location>
</feature>
<evidence type="ECO:0000256" key="1">
    <source>
        <dbReference type="SAM" id="MobiDB-lite"/>
    </source>
</evidence>
<proteinExistence type="predicted"/>
<dbReference type="AlphaFoldDB" id="A0AA39NQY1"/>
<dbReference type="RefSeq" id="XP_060339978.1">
    <property type="nucleotide sequence ID" value="XM_060476341.1"/>
</dbReference>
<gene>
    <name evidence="2" type="ORF">EV420DRAFT_1634600</name>
</gene>
<reference evidence="2" key="1">
    <citation type="submission" date="2023-06" db="EMBL/GenBank/DDBJ databases">
        <authorList>
            <consortium name="Lawrence Berkeley National Laboratory"/>
            <person name="Ahrendt S."/>
            <person name="Sahu N."/>
            <person name="Indic B."/>
            <person name="Wong-Bajracharya J."/>
            <person name="Merenyi Z."/>
            <person name="Ke H.-M."/>
            <person name="Monk M."/>
            <person name="Kocsube S."/>
            <person name="Drula E."/>
            <person name="Lipzen A."/>
            <person name="Balint B."/>
            <person name="Henrissat B."/>
            <person name="Andreopoulos B."/>
            <person name="Martin F.M."/>
            <person name="Harder C.B."/>
            <person name="Rigling D."/>
            <person name="Ford K.L."/>
            <person name="Foster G.D."/>
            <person name="Pangilinan J."/>
            <person name="Papanicolaou A."/>
            <person name="Barry K."/>
            <person name="LaButti K."/>
            <person name="Viragh M."/>
            <person name="Koriabine M."/>
            <person name="Yan M."/>
            <person name="Riley R."/>
            <person name="Champramary S."/>
            <person name="Plett K.L."/>
            <person name="Tsai I.J."/>
            <person name="Slot J."/>
            <person name="Sipos G."/>
            <person name="Plett J."/>
            <person name="Nagy L.G."/>
            <person name="Grigoriev I.V."/>
        </authorList>
    </citation>
    <scope>NUCLEOTIDE SEQUENCE</scope>
    <source>
        <strain evidence="2">CCBAS 213</strain>
    </source>
</reference>
<dbReference type="GeneID" id="85359889"/>
<sequence>MANGYQIHNQFVVKGSIDSMTETKQACTGDMIEALINERTAKDKLHLSWVMKEHNVIKSASIKRDEDAGMWRIIRKTAGEGAIEEVVFTMTGAIYAMDLPPVTKETSHGQDAKRESEIPKPNESANDGREFREGEMEEWKPTKVKNLDVVELSNRYFRPRNNSNEEDIPFSPDVDLMGILVKIAQ</sequence>
<evidence type="ECO:0000313" key="3">
    <source>
        <dbReference type="Proteomes" id="UP001175211"/>
    </source>
</evidence>
<comment type="caution">
    <text evidence="2">The sequence shown here is derived from an EMBL/GenBank/DDBJ whole genome shotgun (WGS) entry which is preliminary data.</text>
</comment>
<organism evidence="2 3">
    <name type="scientific">Armillaria tabescens</name>
    <name type="common">Ringless honey mushroom</name>
    <name type="synonym">Agaricus tabescens</name>
    <dbReference type="NCBI Taxonomy" id="1929756"/>
    <lineage>
        <taxon>Eukaryota</taxon>
        <taxon>Fungi</taxon>
        <taxon>Dikarya</taxon>
        <taxon>Basidiomycota</taxon>
        <taxon>Agaricomycotina</taxon>
        <taxon>Agaricomycetes</taxon>
        <taxon>Agaricomycetidae</taxon>
        <taxon>Agaricales</taxon>
        <taxon>Marasmiineae</taxon>
        <taxon>Physalacriaceae</taxon>
        <taxon>Desarmillaria</taxon>
    </lineage>
</organism>
<accession>A0AA39NQY1</accession>
<dbReference type="EMBL" id="JAUEPS010000001">
    <property type="protein sequence ID" value="KAK0470185.1"/>
    <property type="molecule type" value="Genomic_DNA"/>
</dbReference>
<name>A0AA39NQY1_ARMTA</name>
<dbReference type="Proteomes" id="UP001175211">
    <property type="component" value="Unassembled WGS sequence"/>
</dbReference>